<feature type="chain" id="PRO_5012170535" description="Leishmanolysin-like peptidase" evidence="9">
    <location>
        <begin position="22"/>
        <end position="823"/>
    </location>
</feature>
<evidence type="ECO:0000313" key="11">
    <source>
        <dbReference type="Proteomes" id="UP000198406"/>
    </source>
</evidence>
<dbReference type="AlphaFoldDB" id="A0A1Z5JFY0"/>
<sequence>MRSSSAEITLIFLSLLFLSSGKTLNNSERRHRLRQQTRNKSSGKEASFYDANDEEIVASVSTDGTSPSPSSPYTPSVKGKKNGKKSDDKESVSGSTKKEASHSHTSHTVSVNTESIFSEGKGGGGGGKGQEEEIIEDEEEDDSVTNNVDDSDDDDSSTSGKKSKKDSKKSKKSKKSSSSFDSSKSSKKYSKKSKKHKNSDDKSPEEDLDVPSPSQSPSVMPASSLFPSKSPENANKTSAPTSIESDIPSEGPVDSPTSSEVDDGPTKAPSAGNSTATIAPAGSRTASPTRAPTTSATVLPSMKPTTSQTAAPTRASGLMPTAVPTTTQTSPPREVTESPTTGLSTVESQAPSGHPSSSPTIEATNLPTSAPIGTATNSLQPSFAPSGASTQERTLAPTGTRLSEVPSAVPTINSPGNETVVPSTESTASSPPSIVPTTNDSTPTNRTAAPTTSSTASDVPSTVPVNASSPSPVLSYAPSVVPSLVTPSNQNNTAAPTATTTQNVVEGSFETALNLDEVPEKYRQIFIDAAAKWDSVIVGDLEDYVVREAELAIPDLRCDPASIPQVVDDVYICASFPEVDGVGKILGSAGPSFARFGDFVQTSVGYMQFDLADVEILEQKGQLAGTILHEMAHVYGIGTLWSENQLIEDSDSCPYKYDSRASEEYRALSGCDAPVPTETDGEKGTKCLHWDEDCFQSELMTGVNTGDLELSRISIAALEDLGYQVDYSQATPFSAESLSPSCVCNATNTRYLENEATRVQRPSAASQEARQYAIDYGRAKLKSARSTNVISRDPSRIYLGDKMIVVLYWDDEKVKSVLVTDRS</sequence>
<dbReference type="InterPro" id="IPR001577">
    <property type="entry name" value="Peptidase_M8"/>
</dbReference>
<dbReference type="Gene3D" id="3.90.132.10">
    <property type="entry name" value="Leishmanolysin , domain 2"/>
    <property type="match status" value="1"/>
</dbReference>
<feature type="signal peptide" evidence="9">
    <location>
        <begin position="1"/>
        <end position="21"/>
    </location>
</feature>
<evidence type="ECO:0000256" key="2">
    <source>
        <dbReference type="ARBA" id="ARBA00022670"/>
    </source>
</evidence>
<keyword evidence="9" id="KW-0732">Signal</keyword>
<keyword evidence="3 7" id="KW-0479">Metal-binding</keyword>
<evidence type="ECO:0000256" key="3">
    <source>
        <dbReference type="ARBA" id="ARBA00022723"/>
    </source>
</evidence>
<comment type="cofactor">
    <cofactor evidence="7">
        <name>Zn(2+)</name>
        <dbReference type="ChEBI" id="CHEBI:29105"/>
    </cofactor>
    <text evidence="7">Binds 1 zinc ion per subunit.</text>
</comment>
<organism evidence="10 11">
    <name type="scientific">Fistulifera solaris</name>
    <name type="common">Oleaginous diatom</name>
    <dbReference type="NCBI Taxonomy" id="1519565"/>
    <lineage>
        <taxon>Eukaryota</taxon>
        <taxon>Sar</taxon>
        <taxon>Stramenopiles</taxon>
        <taxon>Ochrophyta</taxon>
        <taxon>Bacillariophyta</taxon>
        <taxon>Bacillariophyceae</taxon>
        <taxon>Bacillariophycidae</taxon>
        <taxon>Naviculales</taxon>
        <taxon>Naviculaceae</taxon>
        <taxon>Fistulifera</taxon>
    </lineage>
</organism>
<dbReference type="Pfam" id="PF01457">
    <property type="entry name" value="Peptidase_M8"/>
    <property type="match status" value="1"/>
</dbReference>
<dbReference type="GO" id="GO:0046872">
    <property type="term" value="F:metal ion binding"/>
    <property type="evidence" value="ECO:0007669"/>
    <property type="project" value="UniProtKB-KW"/>
</dbReference>
<dbReference type="GO" id="GO:0007155">
    <property type="term" value="P:cell adhesion"/>
    <property type="evidence" value="ECO:0007669"/>
    <property type="project" value="InterPro"/>
</dbReference>
<feature type="compositionally biased region" description="Basic residues" evidence="8">
    <location>
        <begin position="185"/>
        <end position="197"/>
    </location>
</feature>
<evidence type="ECO:0000256" key="5">
    <source>
        <dbReference type="ARBA" id="ARBA00022833"/>
    </source>
</evidence>
<dbReference type="EMBL" id="BDSP01000057">
    <property type="protein sequence ID" value="GAX12889.1"/>
    <property type="molecule type" value="Genomic_DNA"/>
</dbReference>
<evidence type="ECO:0000256" key="9">
    <source>
        <dbReference type="SAM" id="SignalP"/>
    </source>
</evidence>
<reference evidence="10 11" key="1">
    <citation type="journal article" date="2015" name="Plant Cell">
        <title>Oil accumulation by the oleaginous diatom Fistulifera solaris as revealed by the genome and transcriptome.</title>
        <authorList>
            <person name="Tanaka T."/>
            <person name="Maeda Y."/>
            <person name="Veluchamy A."/>
            <person name="Tanaka M."/>
            <person name="Abida H."/>
            <person name="Marechal E."/>
            <person name="Bowler C."/>
            <person name="Muto M."/>
            <person name="Sunaga Y."/>
            <person name="Tanaka M."/>
            <person name="Yoshino T."/>
            <person name="Taniguchi T."/>
            <person name="Fukuda Y."/>
            <person name="Nemoto M."/>
            <person name="Matsumoto M."/>
            <person name="Wong P.S."/>
            <person name="Aburatani S."/>
            <person name="Fujibuchi W."/>
        </authorList>
    </citation>
    <scope>NUCLEOTIDE SEQUENCE [LARGE SCALE GENOMIC DNA]</scope>
    <source>
        <strain evidence="10 11">JPCC DA0580</strain>
    </source>
</reference>
<evidence type="ECO:0008006" key="12">
    <source>
        <dbReference type="Google" id="ProtNLM"/>
    </source>
</evidence>
<dbReference type="SUPFAM" id="SSF55486">
    <property type="entry name" value="Metalloproteases ('zincins'), catalytic domain"/>
    <property type="match status" value="1"/>
</dbReference>
<feature type="binding site" evidence="7">
    <location>
        <position position="689"/>
    </location>
    <ligand>
        <name>Zn(2+)</name>
        <dbReference type="ChEBI" id="CHEBI:29105"/>
        <note>catalytic</note>
    </ligand>
</feature>
<keyword evidence="5 7" id="KW-0862">Zinc</keyword>
<feature type="compositionally biased region" description="Low complexity" evidence="8">
    <location>
        <begin position="59"/>
        <end position="76"/>
    </location>
</feature>
<gene>
    <name evidence="10" type="ORF">FisN_11Hh312</name>
</gene>
<comment type="similarity">
    <text evidence="1">Belongs to the peptidase M8 family.</text>
</comment>
<evidence type="ECO:0000256" key="8">
    <source>
        <dbReference type="SAM" id="MobiDB-lite"/>
    </source>
</evidence>
<feature type="compositionally biased region" description="Polar residues" evidence="8">
    <location>
        <begin position="374"/>
        <end position="393"/>
    </location>
</feature>
<dbReference type="OrthoDB" id="48352at2759"/>
<keyword evidence="4" id="KW-0378">Hydrolase</keyword>
<dbReference type="InParanoid" id="A0A1Z5JFY0"/>
<protein>
    <recommendedName>
        <fullName evidence="12">Leishmanolysin-like peptidase</fullName>
    </recommendedName>
</protein>
<keyword evidence="2" id="KW-0645">Protease</keyword>
<feature type="compositionally biased region" description="Polar residues" evidence="8">
    <location>
        <begin position="225"/>
        <end position="244"/>
    </location>
</feature>
<dbReference type="GO" id="GO:0016020">
    <property type="term" value="C:membrane"/>
    <property type="evidence" value="ECO:0007669"/>
    <property type="project" value="InterPro"/>
</dbReference>
<dbReference type="GO" id="GO:0004222">
    <property type="term" value="F:metalloendopeptidase activity"/>
    <property type="evidence" value="ECO:0007669"/>
    <property type="project" value="InterPro"/>
</dbReference>
<evidence type="ECO:0000256" key="7">
    <source>
        <dbReference type="PIRSR" id="PIRSR601577-2"/>
    </source>
</evidence>
<feature type="compositionally biased region" description="Low complexity" evidence="8">
    <location>
        <begin position="211"/>
        <end position="224"/>
    </location>
</feature>
<feature type="compositionally biased region" description="Polar residues" evidence="8">
    <location>
        <begin position="323"/>
        <end position="368"/>
    </location>
</feature>
<feature type="compositionally biased region" description="Low complexity" evidence="8">
    <location>
        <begin position="441"/>
        <end position="465"/>
    </location>
</feature>
<evidence type="ECO:0000313" key="10">
    <source>
        <dbReference type="EMBL" id="GAX12889.1"/>
    </source>
</evidence>
<comment type="caution">
    <text evidence="10">The sequence shown here is derived from an EMBL/GenBank/DDBJ whole genome shotgun (WGS) entry which is preliminary data.</text>
</comment>
<evidence type="ECO:0000256" key="1">
    <source>
        <dbReference type="ARBA" id="ARBA00005860"/>
    </source>
</evidence>
<feature type="compositionally biased region" description="Low complexity" evidence="8">
    <location>
        <begin position="283"/>
        <end position="297"/>
    </location>
</feature>
<feature type="region of interest" description="Disordered" evidence="8">
    <location>
        <begin position="24"/>
        <end position="471"/>
    </location>
</feature>
<keyword evidence="11" id="KW-1185">Reference proteome</keyword>
<keyword evidence="6 7" id="KW-0482">Metalloprotease</keyword>
<feature type="compositionally biased region" description="Basic residues" evidence="8">
    <location>
        <begin position="161"/>
        <end position="175"/>
    </location>
</feature>
<dbReference type="GO" id="GO:0006508">
    <property type="term" value="P:proteolysis"/>
    <property type="evidence" value="ECO:0007669"/>
    <property type="project" value="UniProtKB-KW"/>
</dbReference>
<evidence type="ECO:0000256" key="6">
    <source>
        <dbReference type="ARBA" id="ARBA00023049"/>
    </source>
</evidence>
<accession>A0A1Z5JFY0</accession>
<proteinExistence type="inferred from homology"/>
<feature type="compositionally biased region" description="Acidic residues" evidence="8">
    <location>
        <begin position="132"/>
        <end position="156"/>
    </location>
</feature>
<evidence type="ECO:0000256" key="4">
    <source>
        <dbReference type="ARBA" id="ARBA00022801"/>
    </source>
</evidence>
<dbReference type="Proteomes" id="UP000198406">
    <property type="component" value="Unassembled WGS sequence"/>
</dbReference>
<feature type="compositionally biased region" description="Low complexity" evidence="8">
    <location>
        <begin position="418"/>
        <end position="432"/>
    </location>
</feature>
<name>A0A1Z5JFY0_FISSO</name>
<feature type="compositionally biased region" description="Basic and acidic residues" evidence="8">
    <location>
        <begin position="84"/>
        <end position="102"/>
    </location>
</feature>